<dbReference type="InterPro" id="IPR003689">
    <property type="entry name" value="ZIP"/>
</dbReference>
<keyword evidence="9" id="KW-1185">Reference proteome</keyword>
<dbReference type="AlphaFoldDB" id="A0AAV5UKF6"/>
<evidence type="ECO:0000256" key="5">
    <source>
        <dbReference type="ARBA" id="ARBA00038485"/>
    </source>
</evidence>
<keyword evidence="2 6" id="KW-0812">Transmembrane</keyword>
<dbReference type="GO" id="GO:0016020">
    <property type="term" value="C:membrane"/>
    <property type="evidence" value="ECO:0007669"/>
    <property type="project" value="UniProtKB-SubCell"/>
</dbReference>
<evidence type="ECO:0000256" key="1">
    <source>
        <dbReference type="ARBA" id="ARBA00004141"/>
    </source>
</evidence>
<gene>
    <name evidence="8" type="ORF">PENTCL1PPCAC_29739</name>
</gene>
<feature type="transmembrane region" description="Helical" evidence="6">
    <location>
        <begin position="280"/>
        <end position="301"/>
    </location>
</feature>
<dbReference type="Pfam" id="PF02535">
    <property type="entry name" value="Zip"/>
    <property type="match status" value="2"/>
</dbReference>
<evidence type="ECO:0000256" key="6">
    <source>
        <dbReference type="SAM" id="Phobius"/>
    </source>
</evidence>
<evidence type="ECO:0008006" key="10">
    <source>
        <dbReference type="Google" id="ProtNLM"/>
    </source>
</evidence>
<evidence type="ECO:0000256" key="3">
    <source>
        <dbReference type="ARBA" id="ARBA00022989"/>
    </source>
</evidence>
<evidence type="ECO:0000313" key="8">
    <source>
        <dbReference type="EMBL" id="GMT07565.1"/>
    </source>
</evidence>
<keyword evidence="7" id="KW-0732">Signal</keyword>
<protein>
    <recommendedName>
        <fullName evidence="10">Zinc transporter</fullName>
    </recommendedName>
</protein>
<dbReference type="PANTHER" id="PTHR16950:SF16">
    <property type="entry name" value="ZINC TRANSPORTER ZIP13"/>
    <property type="match status" value="1"/>
</dbReference>
<dbReference type="EMBL" id="BTSX01000006">
    <property type="protein sequence ID" value="GMT07565.1"/>
    <property type="molecule type" value="Genomic_DNA"/>
</dbReference>
<evidence type="ECO:0000256" key="4">
    <source>
        <dbReference type="ARBA" id="ARBA00023136"/>
    </source>
</evidence>
<accession>A0AAV5UKF6</accession>
<feature type="transmembrane region" description="Helical" evidence="6">
    <location>
        <begin position="344"/>
        <end position="364"/>
    </location>
</feature>
<sequence length="365" mass="39532">RLITTEMMFRLLLFALLLQTAHTQLHHVQGINHPAAGGPDFGTLGVARGMGKSVLEMESDHSDGLVDPDGRKIIAPLKKHQFRREEQLKEENEKIRKIIEESKKVTEVSSSSTLSIWLWTLFGCTLLISCGIVPAFILPANASEYFHSRVGKAKLNLMLSFAVGSLLGDVFLHLLPETFAAHDADMVQIGLYTIAGLVSCLVVEKICANTEDSQHQVCAIMNLIGNLIDNFTHGLAIGAGFQMGVKSGLLVTFAILLHEIPHEVSDFAILLRADYNRKDAIKAQLLTATGGVLGACSALFINTDDLASSGVSWILPFTAGGFINIALVQILPDIMQETNTRQNALQALLILAGVCTMGALNTLLH</sequence>
<feature type="signal peptide" evidence="7">
    <location>
        <begin position="1"/>
        <end position="23"/>
    </location>
</feature>
<feature type="transmembrane region" description="Helical" evidence="6">
    <location>
        <begin position="186"/>
        <end position="203"/>
    </location>
</feature>
<feature type="non-terminal residue" evidence="8">
    <location>
        <position position="1"/>
    </location>
</feature>
<organism evidence="8 9">
    <name type="scientific">Pristionchus entomophagus</name>
    <dbReference type="NCBI Taxonomy" id="358040"/>
    <lineage>
        <taxon>Eukaryota</taxon>
        <taxon>Metazoa</taxon>
        <taxon>Ecdysozoa</taxon>
        <taxon>Nematoda</taxon>
        <taxon>Chromadorea</taxon>
        <taxon>Rhabditida</taxon>
        <taxon>Rhabditina</taxon>
        <taxon>Diplogasteromorpha</taxon>
        <taxon>Diplogasteroidea</taxon>
        <taxon>Neodiplogasteridae</taxon>
        <taxon>Pristionchus</taxon>
    </lineage>
</organism>
<feature type="transmembrane region" description="Helical" evidence="6">
    <location>
        <begin position="313"/>
        <end position="332"/>
    </location>
</feature>
<dbReference type="Proteomes" id="UP001432027">
    <property type="component" value="Unassembled WGS sequence"/>
</dbReference>
<evidence type="ECO:0000256" key="7">
    <source>
        <dbReference type="SAM" id="SignalP"/>
    </source>
</evidence>
<name>A0AAV5UKF6_9BILA</name>
<keyword evidence="3 6" id="KW-1133">Transmembrane helix</keyword>
<feature type="transmembrane region" description="Helical" evidence="6">
    <location>
        <begin position="157"/>
        <end position="174"/>
    </location>
</feature>
<feature type="transmembrane region" description="Helical" evidence="6">
    <location>
        <begin position="116"/>
        <end position="137"/>
    </location>
</feature>
<evidence type="ECO:0000256" key="2">
    <source>
        <dbReference type="ARBA" id="ARBA00022692"/>
    </source>
</evidence>
<feature type="chain" id="PRO_5043820420" description="Zinc transporter" evidence="7">
    <location>
        <begin position="24"/>
        <end position="365"/>
    </location>
</feature>
<comment type="subcellular location">
    <subcellularLocation>
        <location evidence="1">Membrane</location>
        <topology evidence="1">Multi-pass membrane protein</topology>
    </subcellularLocation>
</comment>
<comment type="similarity">
    <text evidence="5">Belongs to the ZIP transporter (TC 2.A.5) family. KE4/Catsup subfamily.</text>
</comment>
<comment type="caution">
    <text evidence="8">The sequence shown here is derived from an EMBL/GenBank/DDBJ whole genome shotgun (WGS) entry which is preliminary data.</text>
</comment>
<reference evidence="8" key="1">
    <citation type="submission" date="2023-10" db="EMBL/GenBank/DDBJ databases">
        <title>Genome assembly of Pristionchus species.</title>
        <authorList>
            <person name="Yoshida K."/>
            <person name="Sommer R.J."/>
        </authorList>
    </citation>
    <scope>NUCLEOTIDE SEQUENCE</scope>
    <source>
        <strain evidence="8">RS0144</strain>
    </source>
</reference>
<dbReference type="GO" id="GO:0005385">
    <property type="term" value="F:zinc ion transmembrane transporter activity"/>
    <property type="evidence" value="ECO:0007669"/>
    <property type="project" value="TreeGrafter"/>
</dbReference>
<dbReference type="GO" id="GO:0006882">
    <property type="term" value="P:intracellular zinc ion homeostasis"/>
    <property type="evidence" value="ECO:0007669"/>
    <property type="project" value="TreeGrafter"/>
</dbReference>
<dbReference type="PANTHER" id="PTHR16950">
    <property type="entry name" value="ZINC TRANSPORTER SLC39A7 HISTIDINE-RICH MEMBRANE PROTEIN KE4"/>
    <property type="match status" value="1"/>
</dbReference>
<keyword evidence="4 6" id="KW-0472">Membrane</keyword>
<evidence type="ECO:0000313" key="9">
    <source>
        <dbReference type="Proteomes" id="UP001432027"/>
    </source>
</evidence>
<proteinExistence type="inferred from homology"/>